<feature type="transmembrane region" description="Helical" evidence="5">
    <location>
        <begin position="67"/>
        <end position="90"/>
    </location>
</feature>
<dbReference type="GO" id="GO:0005576">
    <property type="term" value="C:extracellular region"/>
    <property type="evidence" value="ECO:0007669"/>
    <property type="project" value="UniProtKB-SubCell"/>
</dbReference>
<dbReference type="SUPFAM" id="SSF56436">
    <property type="entry name" value="C-type lectin-like"/>
    <property type="match status" value="1"/>
</dbReference>
<dbReference type="OMA" id="DRRWICN"/>
<accession>A0A6P9BZY8</accession>
<dbReference type="InterPro" id="IPR016186">
    <property type="entry name" value="C-type_lectin-like/link_sf"/>
</dbReference>
<evidence type="ECO:0000313" key="8">
    <source>
        <dbReference type="RefSeq" id="XP_034277488.1"/>
    </source>
</evidence>
<gene>
    <name evidence="8" type="primary">LOC117667962</name>
</gene>
<evidence type="ECO:0000256" key="3">
    <source>
        <dbReference type="ARBA" id="ARBA00022525"/>
    </source>
</evidence>
<keyword evidence="5" id="KW-0472">Membrane</keyword>
<dbReference type="InParanoid" id="A0A6P9BZY8"/>
<dbReference type="InterPro" id="IPR016187">
    <property type="entry name" value="CTDL_fold"/>
</dbReference>
<dbReference type="InterPro" id="IPR050828">
    <property type="entry name" value="C-type_lectin/matrix_domain"/>
</dbReference>
<dbReference type="InterPro" id="IPR001304">
    <property type="entry name" value="C-type_lectin-like"/>
</dbReference>
<evidence type="ECO:0000256" key="2">
    <source>
        <dbReference type="ARBA" id="ARBA00004613"/>
    </source>
</evidence>
<evidence type="ECO:0000256" key="1">
    <source>
        <dbReference type="ARBA" id="ARBA00004401"/>
    </source>
</evidence>
<dbReference type="OrthoDB" id="9906043at2759"/>
<keyword evidence="5" id="KW-0812">Transmembrane</keyword>
<dbReference type="GO" id="GO:0005886">
    <property type="term" value="C:plasma membrane"/>
    <property type="evidence" value="ECO:0007669"/>
    <property type="project" value="UniProtKB-SubCell"/>
</dbReference>
<dbReference type="GO" id="GO:0030246">
    <property type="term" value="F:carbohydrate binding"/>
    <property type="evidence" value="ECO:0007669"/>
    <property type="project" value="UniProtKB-KW"/>
</dbReference>
<comment type="subcellular location">
    <subcellularLocation>
        <location evidence="1">Cell membrane</location>
        <topology evidence="1">Single-pass type II membrane protein</topology>
    </subcellularLocation>
    <subcellularLocation>
        <location evidence="2">Secreted</location>
    </subcellularLocation>
</comment>
<dbReference type="PANTHER" id="PTHR45710:SF35">
    <property type="entry name" value="C-TYPE LECTIN DOMAIN FAMILY 2 MEMBER D"/>
    <property type="match status" value="1"/>
</dbReference>
<keyword evidence="5" id="KW-1133">Transmembrane helix</keyword>
<evidence type="ECO:0000313" key="7">
    <source>
        <dbReference type="Proteomes" id="UP001652622"/>
    </source>
</evidence>
<dbReference type="Gene3D" id="3.10.100.10">
    <property type="entry name" value="Mannose-Binding Protein A, subunit A"/>
    <property type="match status" value="1"/>
</dbReference>
<dbReference type="KEGG" id="pgut:117667962"/>
<dbReference type="GeneID" id="117667962"/>
<dbReference type="CDD" id="cd03593">
    <property type="entry name" value="CLECT_NK_receptors_like"/>
    <property type="match status" value="1"/>
</dbReference>
<dbReference type="PROSITE" id="PS50041">
    <property type="entry name" value="C_TYPE_LECTIN_2"/>
    <property type="match status" value="1"/>
</dbReference>
<keyword evidence="4" id="KW-0430">Lectin</keyword>
<dbReference type="RefSeq" id="XP_034277488.1">
    <property type="nucleotide sequence ID" value="XM_034421597.2"/>
</dbReference>
<protein>
    <submittedName>
        <fullName evidence="8">C-type lectin domain family 2 member D-like isoform X1</fullName>
    </submittedName>
</protein>
<evidence type="ECO:0000256" key="4">
    <source>
        <dbReference type="ARBA" id="ARBA00022734"/>
    </source>
</evidence>
<organism evidence="7 8">
    <name type="scientific">Pantherophis guttatus</name>
    <name type="common">Corn snake</name>
    <name type="synonym">Elaphe guttata</name>
    <dbReference type="NCBI Taxonomy" id="94885"/>
    <lineage>
        <taxon>Eukaryota</taxon>
        <taxon>Metazoa</taxon>
        <taxon>Chordata</taxon>
        <taxon>Craniata</taxon>
        <taxon>Vertebrata</taxon>
        <taxon>Euteleostomi</taxon>
        <taxon>Lepidosauria</taxon>
        <taxon>Squamata</taxon>
        <taxon>Bifurcata</taxon>
        <taxon>Unidentata</taxon>
        <taxon>Episquamata</taxon>
        <taxon>Toxicofera</taxon>
        <taxon>Serpentes</taxon>
        <taxon>Colubroidea</taxon>
        <taxon>Colubridae</taxon>
        <taxon>Colubrinae</taxon>
        <taxon>Pantherophis</taxon>
    </lineage>
</organism>
<evidence type="ECO:0000256" key="5">
    <source>
        <dbReference type="SAM" id="Phobius"/>
    </source>
</evidence>
<evidence type="ECO:0000259" key="6">
    <source>
        <dbReference type="PROSITE" id="PS50041"/>
    </source>
</evidence>
<dbReference type="AlphaFoldDB" id="A0A6P9BZY8"/>
<proteinExistence type="predicted"/>
<dbReference type="PANTHER" id="PTHR45710">
    <property type="entry name" value="C-TYPE LECTIN DOMAIN-CONTAINING PROTEIN 180"/>
    <property type="match status" value="1"/>
</dbReference>
<dbReference type="Proteomes" id="UP001652622">
    <property type="component" value="Unplaced"/>
</dbReference>
<name>A0A6P9BZY8_PANGU</name>
<keyword evidence="7" id="KW-1185">Reference proteome</keyword>
<dbReference type="InterPro" id="IPR033992">
    <property type="entry name" value="NKR-like_CTLD"/>
</dbReference>
<dbReference type="SMART" id="SM00034">
    <property type="entry name" value="CLECT"/>
    <property type="match status" value="1"/>
</dbReference>
<feature type="domain" description="C-type lectin" evidence="6">
    <location>
        <begin position="113"/>
        <end position="216"/>
    </location>
</feature>
<keyword evidence="3" id="KW-0964">Secreted</keyword>
<dbReference type="Pfam" id="PF00059">
    <property type="entry name" value="Lectin_C"/>
    <property type="match status" value="1"/>
</dbReference>
<reference evidence="8" key="1">
    <citation type="submission" date="2025-08" db="UniProtKB">
        <authorList>
            <consortium name="RefSeq"/>
        </authorList>
    </citation>
    <scope>IDENTIFICATION</scope>
    <source>
        <tissue evidence="8">Blood</tissue>
    </source>
</reference>
<sequence>MWEEENSSRVLHAQKAWKMPEIFTAEVSDNCHCLTPEITSTSPGSSDAENEKNAGKNKAVIHKGQKFAVAVAVAVVIATLILVIIVLSVYSTKPCLPCLSTVSAACPDFWIGYRGKCFYISKDEKNWSLSLKTCSLFNASLAVIDTQKELDFWVEIFHPLHYWFGLSREIKQVWKWYNGTEFKNQFAVRGEGFCAYMDGKGASSTICSMEKRFLCSRPESCSKSG</sequence>